<dbReference type="AlphaFoldDB" id="A0AAD4DHB6"/>
<evidence type="ECO:0000259" key="5">
    <source>
        <dbReference type="Pfam" id="PF01494"/>
    </source>
</evidence>
<name>A0AAD4DHB6_9FUNG</name>
<dbReference type="GO" id="GO:0004497">
    <property type="term" value="F:monooxygenase activity"/>
    <property type="evidence" value="ECO:0007669"/>
    <property type="project" value="InterPro"/>
</dbReference>
<accession>A0AAD4DHB6</accession>
<evidence type="ECO:0000256" key="2">
    <source>
        <dbReference type="ARBA" id="ARBA00022630"/>
    </source>
</evidence>
<comment type="caution">
    <text evidence="6">The sequence shown here is derived from an EMBL/GenBank/DDBJ whole genome shotgun (WGS) entry which is preliminary data.</text>
</comment>
<evidence type="ECO:0000313" key="7">
    <source>
        <dbReference type="Proteomes" id="UP001194580"/>
    </source>
</evidence>
<dbReference type="Proteomes" id="UP001194580">
    <property type="component" value="Unassembled WGS sequence"/>
</dbReference>
<evidence type="ECO:0000313" key="6">
    <source>
        <dbReference type="EMBL" id="KAG0278203.1"/>
    </source>
</evidence>
<dbReference type="Pfam" id="PF01494">
    <property type="entry name" value="FAD_binding_3"/>
    <property type="match status" value="2"/>
</dbReference>
<reference evidence="6" key="1">
    <citation type="journal article" date="2020" name="Fungal Divers.">
        <title>Resolving the Mortierellaceae phylogeny through synthesis of multi-gene phylogenetics and phylogenomics.</title>
        <authorList>
            <person name="Vandepol N."/>
            <person name="Liber J."/>
            <person name="Desiro A."/>
            <person name="Na H."/>
            <person name="Kennedy M."/>
            <person name="Barry K."/>
            <person name="Grigoriev I.V."/>
            <person name="Miller A.N."/>
            <person name="O'Donnell K."/>
            <person name="Stajich J.E."/>
            <person name="Bonito G."/>
        </authorList>
    </citation>
    <scope>NUCLEOTIDE SEQUENCE</scope>
    <source>
        <strain evidence="6">NRRL 28262</strain>
    </source>
</reference>
<organism evidence="6 7">
    <name type="scientific">Linnemannia exigua</name>
    <dbReference type="NCBI Taxonomy" id="604196"/>
    <lineage>
        <taxon>Eukaryota</taxon>
        <taxon>Fungi</taxon>
        <taxon>Fungi incertae sedis</taxon>
        <taxon>Mucoromycota</taxon>
        <taxon>Mortierellomycotina</taxon>
        <taxon>Mortierellomycetes</taxon>
        <taxon>Mortierellales</taxon>
        <taxon>Mortierellaceae</taxon>
        <taxon>Linnemannia</taxon>
    </lineage>
</organism>
<proteinExistence type="inferred from homology"/>
<protein>
    <recommendedName>
        <fullName evidence="5">FAD-binding domain-containing protein</fullName>
    </recommendedName>
</protein>
<dbReference type="SUPFAM" id="SSF51905">
    <property type="entry name" value="FAD/NAD(P)-binding domain"/>
    <property type="match status" value="1"/>
</dbReference>
<dbReference type="GO" id="GO:0071949">
    <property type="term" value="F:FAD binding"/>
    <property type="evidence" value="ECO:0007669"/>
    <property type="project" value="InterPro"/>
</dbReference>
<dbReference type="InterPro" id="IPR002938">
    <property type="entry name" value="FAD-bd"/>
</dbReference>
<dbReference type="PANTHER" id="PTHR47356:SF2">
    <property type="entry name" value="FAD-BINDING DOMAIN-CONTAINING PROTEIN-RELATED"/>
    <property type="match status" value="1"/>
</dbReference>
<evidence type="ECO:0000256" key="4">
    <source>
        <dbReference type="ARBA" id="ARBA00023002"/>
    </source>
</evidence>
<keyword evidence="4" id="KW-0560">Oxidoreductase</keyword>
<keyword evidence="2" id="KW-0285">Flavoprotein</keyword>
<dbReference type="InterPro" id="IPR036188">
    <property type="entry name" value="FAD/NAD-bd_sf"/>
</dbReference>
<dbReference type="InterPro" id="IPR050562">
    <property type="entry name" value="FAD_mOase_fung"/>
</dbReference>
<keyword evidence="3" id="KW-0274">FAD</keyword>
<keyword evidence="7" id="KW-1185">Reference proteome</keyword>
<dbReference type="PANTHER" id="PTHR47356">
    <property type="entry name" value="FAD-DEPENDENT MONOOXYGENASE ASQG-RELATED"/>
    <property type="match status" value="1"/>
</dbReference>
<feature type="domain" description="FAD-binding" evidence="5">
    <location>
        <begin position="1"/>
        <end position="166"/>
    </location>
</feature>
<dbReference type="EMBL" id="JAAAIL010000212">
    <property type="protein sequence ID" value="KAG0278203.1"/>
    <property type="molecule type" value="Genomic_DNA"/>
</dbReference>
<evidence type="ECO:0000256" key="3">
    <source>
        <dbReference type="ARBA" id="ARBA00022827"/>
    </source>
</evidence>
<sequence length="451" mass="50807">MIVGAGTAGLLLANLLERACISYQLFEKTKELKPLGAAIALTSLSHIFEQLDMYDEIIAASKNFGALHLVDEDLQHRNTFDARLPGVDVKELYGDYTQVIARFDLIRILLSRIPPHKILYNKRVLMTKHEDDEVVIHCHDNTTYGGTILVGTDGAYSSVRQNMYKEMSALGILPKVDAKPLGYDFDCLVGVTRPLDPEKYPVLKEEFCEFQIILGNDIPFSWWFIPLANNRIGWQVSEDVRKNGTATDRNFAFSAWDPDSAKNMCDKVRHLSCPYGGTLGDILDETPQEVISKVMLEDKYFTTWYYKRTVLLGDACHKMLSFGGQGATMGIQSAVLLANLLFDIENTSEKEVTRVFKEYYDARSGPGKVAVKSSHETGTLIHMRGPAGKLLRHVGFNWTPKWAMKKSMDAYNKHKVQVSYLPFVKMRGTYISQLNAPSRRMIEGSNIPMAI</sequence>
<evidence type="ECO:0000256" key="1">
    <source>
        <dbReference type="ARBA" id="ARBA00007992"/>
    </source>
</evidence>
<feature type="domain" description="FAD-binding" evidence="5">
    <location>
        <begin position="289"/>
        <end position="346"/>
    </location>
</feature>
<comment type="similarity">
    <text evidence="1">Belongs to the paxM FAD-dependent monooxygenase family.</text>
</comment>
<dbReference type="Gene3D" id="3.50.50.60">
    <property type="entry name" value="FAD/NAD(P)-binding domain"/>
    <property type="match status" value="1"/>
</dbReference>
<gene>
    <name evidence="6" type="ORF">BGZ95_004481</name>
</gene>